<keyword evidence="2" id="KW-1185">Reference proteome</keyword>
<dbReference type="Proteomes" id="UP000887116">
    <property type="component" value="Unassembled WGS sequence"/>
</dbReference>
<organism evidence="1 2">
    <name type="scientific">Trichonephila clavata</name>
    <name type="common">Joro spider</name>
    <name type="synonym">Nephila clavata</name>
    <dbReference type="NCBI Taxonomy" id="2740835"/>
    <lineage>
        <taxon>Eukaryota</taxon>
        <taxon>Metazoa</taxon>
        <taxon>Ecdysozoa</taxon>
        <taxon>Arthropoda</taxon>
        <taxon>Chelicerata</taxon>
        <taxon>Arachnida</taxon>
        <taxon>Araneae</taxon>
        <taxon>Araneomorphae</taxon>
        <taxon>Entelegynae</taxon>
        <taxon>Araneoidea</taxon>
        <taxon>Nephilidae</taxon>
        <taxon>Trichonephila</taxon>
    </lineage>
</organism>
<name>A0A8X6FWI8_TRICU</name>
<evidence type="ECO:0000313" key="2">
    <source>
        <dbReference type="Proteomes" id="UP000887116"/>
    </source>
</evidence>
<accession>A0A8X6FWI8</accession>
<proteinExistence type="predicted"/>
<dbReference type="EMBL" id="BMAO01013687">
    <property type="protein sequence ID" value="GFQ90416.1"/>
    <property type="molecule type" value="Genomic_DNA"/>
</dbReference>
<comment type="caution">
    <text evidence="1">The sequence shown here is derived from an EMBL/GenBank/DDBJ whole genome shotgun (WGS) entry which is preliminary data.</text>
</comment>
<protein>
    <submittedName>
        <fullName evidence="1">Uncharacterized protein</fullName>
    </submittedName>
</protein>
<sequence length="71" mass="7708">MLLHPPPSRNATTAEDAANLLEASQRLRYGFTAVDVKALLGPPPSHNTTTAVDAANCEEASHRCHIWKKKS</sequence>
<evidence type="ECO:0000313" key="1">
    <source>
        <dbReference type="EMBL" id="GFQ90416.1"/>
    </source>
</evidence>
<gene>
    <name evidence="1" type="ORF">TNCT_710001</name>
</gene>
<reference evidence="1" key="1">
    <citation type="submission" date="2020-07" db="EMBL/GenBank/DDBJ databases">
        <title>Multicomponent nature underlies the extraordinary mechanical properties of spider dragline silk.</title>
        <authorList>
            <person name="Kono N."/>
            <person name="Nakamura H."/>
            <person name="Mori M."/>
            <person name="Yoshida Y."/>
            <person name="Ohtoshi R."/>
            <person name="Malay A.D."/>
            <person name="Moran D.A.P."/>
            <person name="Tomita M."/>
            <person name="Numata K."/>
            <person name="Arakawa K."/>
        </authorList>
    </citation>
    <scope>NUCLEOTIDE SEQUENCE</scope>
</reference>
<dbReference type="AlphaFoldDB" id="A0A8X6FWI8"/>